<feature type="active site" description="Charge relay system" evidence="5">
    <location>
        <position position="418"/>
    </location>
</feature>
<evidence type="ECO:0000256" key="7">
    <source>
        <dbReference type="SAM" id="SignalP"/>
    </source>
</evidence>
<sequence length="1176" mass="122756">MRAYSSRWVPLSALVLAASVVVAPSAVAQDRGDGARAPKERTVTLLTGDKVAVRGTDVVGVRPGPGRDGMAFHSVILNGKRHVYPADAVPLVRENRLDDTLFNVTELISQGFDDASSPVLPVLMTRQPQRARAVPRAGTVTRDLPGLGITAVAQPRARAGEFWASLNGPSLRAPQVKVWLNRRLQPSLDQSAALIGAPEVWRAGGTGAGVPVAVLDTGWDQKHPDLAGRVSESKSFLVDEPVDDTHGHGTHVASTIAGAGPKFRGIAPEAKLLIGKVCGTFGCPEDAILAGMQWAADRGARVVNMSLGGAPTDGTDPVSQAVNTLSAKTGTLFVIASGNSGLDEAVESPGSADAALTVAASSKSDALAPFSSRGPRLGDHAAKPDIAAPGVDIVAARAAGTLSQFAVSESHARLSGTSMATPHVAGAVAVLAQRHPDWKGEQLKAAVMGAATPLNGASVFGQGAGRLDLARAFHQQVRVEPASLSMGSVPAGTTEPVSKKVRYTNDSDKPVTLKLDLPAQGGLLAVDKKDLVVPAKGSAEATVTADFRKATGLFGVRLTATAPGVSLRTSVVAETGPKTHVLTVKAFSHKGTPEPSVSVLLQDIDSGKARMVRSESEGVPEGRYRVLAQVIDVEHPPGYPYGVFTDRVKFAQEITVTKDTELVLDGRDAKPVDVRVDDPEAVQTPLQMGHEVGVLSQLPGKGLSGVSMVSKPGKEFVVPSKPMAGLSLYSNTSWNRRVISAAFGDVELEPADVSPLGFRGEVSAKVVDVGKGTPEELAKVDVRGAFALFAPGYLPSAEITKRAAAMFAAGAAGVLGEDAFPVHDPAWTGPTLALPEPKAAILREAMQAGPVTVRVRGIANPPAAYVLHDRAVGGLPNGVTWHHSARDLAKVRTELHRTGPGQLRTAAEGLVNVDGMWFGSRIPLRAPAELDVFYTPDRPWVTVSAIGVDAQGMPYGVQETAPTVFKKGQSSRLDVFKAPFNPELTRDGVTREGNKLRVELPMFTQSGTQSPSGAYSPAHDKGSTTITVAGKKAGGSDVPGIATVDVPAQRLPVELKVDATRTMPGVDVGTGSSAVWKFHSGQTSELVPLALPDVRYDLDPKRAKPGEFGFRVSGGKAITMEISTDDGRTWAPVPVLSSGAVKVVNPAQGFVSLRTTAVDASGASVTETLIRAYRVL</sequence>
<feature type="signal peptide" evidence="7">
    <location>
        <begin position="1"/>
        <end position="28"/>
    </location>
</feature>
<dbReference type="PROSITE" id="PS00137">
    <property type="entry name" value="SUBTILASE_HIS"/>
    <property type="match status" value="1"/>
</dbReference>
<dbReference type="InterPro" id="IPR015500">
    <property type="entry name" value="Peptidase_S8_subtilisin-rel"/>
</dbReference>
<dbReference type="InterPro" id="IPR046450">
    <property type="entry name" value="PA_dom_sf"/>
</dbReference>
<keyword evidence="7" id="KW-0732">Signal</keyword>
<reference evidence="10" key="1">
    <citation type="journal article" date="2019" name="Int. J. Syst. Evol. Microbiol.">
        <title>The Global Catalogue of Microorganisms (GCM) 10K type strain sequencing project: providing services to taxonomists for standard genome sequencing and annotation.</title>
        <authorList>
            <consortium name="The Broad Institute Genomics Platform"/>
            <consortium name="The Broad Institute Genome Sequencing Center for Infectious Disease"/>
            <person name="Wu L."/>
            <person name="Ma J."/>
        </authorList>
    </citation>
    <scope>NUCLEOTIDE SEQUENCE [LARGE SCALE GENOMIC DNA]</scope>
    <source>
        <strain evidence="10">JCM 17342</strain>
    </source>
</reference>
<keyword evidence="4 5" id="KW-0720">Serine protease</keyword>
<evidence type="ECO:0000256" key="1">
    <source>
        <dbReference type="ARBA" id="ARBA00011073"/>
    </source>
</evidence>
<feature type="chain" id="PRO_5045628089" description="Peptidase S8/S53 domain-containing protein" evidence="7">
    <location>
        <begin position="29"/>
        <end position="1176"/>
    </location>
</feature>
<dbReference type="PROSITE" id="PS00138">
    <property type="entry name" value="SUBTILASE_SER"/>
    <property type="match status" value="1"/>
</dbReference>
<dbReference type="Gene3D" id="3.40.50.200">
    <property type="entry name" value="Peptidase S8/S53 domain"/>
    <property type="match status" value="1"/>
</dbReference>
<name>A0ABP7S2W4_9PSEU</name>
<evidence type="ECO:0000259" key="8">
    <source>
        <dbReference type="Pfam" id="PF00082"/>
    </source>
</evidence>
<keyword evidence="10" id="KW-1185">Reference proteome</keyword>
<dbReference type="InterPro" id="IPR000209">
    <property type="entry name" value="Peptidase_S8/S53_dom"/>
</dbReference>
<dbReference type="Gene3D" id="3.50.30.30">
    <property type="match status" value="1"/>
</dbReference>
<dbReference type="Proteomes" id="UP001501747">
    <property type="component" value="Unassembled WGS sequence"/>
</dbReference>
<dbReference type="PANTHER" id="PTHR43806">
    <property type="entry name" value="PEPTIDASE S8"/>
    <property type="match status" value="1"/>
</dbReference>
<gene>
    <name evidence="9" type="ORF">GCM10022247_29470</name>
</gene>
<dbReference type="InterPro" id="IPR036852">
    <property type="entry name" value="Peptidase_S8/S53_dom_sf"/>
</dbReference>
<evidence type="ECO:0000256" key="6">
    <source>
        <dbReference type="SAM" id="MobiDB-lite"/>
    </source>
</evidence>
<evidence type="ECO:0000313" key="9">
    <source>
        <dbReference type="EMBL" id="GAA4005888.1"/>
    </source>
</evidence>
<protein>
    <recommendedName>
        <fullName evidence="8">Peptidase S8/S53 domain-containing protein</fullName>
    </recommendedName>
</protein>
<evidence type="ECO:0000256" key="3">
    <source>
        <dbReference type="ARBA" id="ARBA00022801"/>
    </source>
</evidence>
<keyword evidence="2 5" id="KW-0645">Protease</keyword>
<comment type="similarity">
    <text evidence="1 5">Belongs to the peptidase S8 family.</text>
</comment>
<dbReference type="PRINTS" id="PR00723">
    <property type="entry name" value="SUBTILISIN"/>
</dbReference>
<evidence type="ECO:0000313" key="10">
    <source>
        <dbReference type="Proteomes" id="UP001501747"/>
    </source>
</evidence>
<dbReference type="SUPFAM" id="SSF52025">
    <property type="entry name" value="PA domain"/>
    <property type="match status" value="1"/>
</dbReference>
<feature type="active site" description="Charge relay system" evidence="5">
    <location>
        <position position="216"/>
    </location>
</feature>
<dbReference type="EMBL" id="BAABAL010000008">
    <property type="protein sequence ID" value="GAA4005888.1"/>
    <property type="molecule type" value="Genomic_DNA"/>
</dbReference>
<evidence type="ECO:0000256" key="2">
    <source>
        <dbReference type="ARBA" id="ARBA00022670"/>
    </source>
</evidence>
<feature type="domain" description="Peptidase S8/S53" evidence="8">
    <location>
        <begin position="207"/>
        <end position="465"/>
    </location>
</feature>
<evidence type="ECO:0000256" key="4">
    <source>
        <dbReference type="ARBA" id="ARBA00022825"/>
    </source>
</evidence>
<dbReference type="InterPro" id="IPR023828">
    <property type="entry name" value="Peptidase_S8_Ser-AS"/>
</dbReference>
<dbReference type="Pfam" id="PF00082">
    <property type="entry name" value="Peptidase_S8"/>
    <property type="match status" value="1"/>
</dbReference>
<feature type="region of interest" description="Disordered" evidence="6">
    <location>
        <begin position="1004"/>
        <end position="1023"/>
    </location>
</feature>
<evidence type="ECO:0000256" key="5">
    <source>
        <dbReference type="PROSITE-ProRule" id="PRU01240"/>
    </source>
</evidence>
<dbReference type="PANTHER" id="PTHR43806:SF11">
    <property type="entry name" value="CEREVISIN-RELATED"/>
    <property type="match status" value="1"/>
</dbReference>
<dbReference type="PROSITE" id="PS51892">
    <property type="entry name" value="SUBTILASE"/>
    <property type="match status" value="1"/>
</dbReference>
<feature type="compositionally biased region" description="Polar residues" evidence="6">
    <location>
        <begin position="1004"/>
        <end position="1013"/>
    </location>
</feature>
<dbReference type="InterPro" id="IPR022398">
    <property type="entry name" value="Peptidase_S8_His-AS"/>
</dbReference>
<keyword evidence="3 5" id="KW-0378">Hydrolase</keyword>
<accession>A0ABP7S2W4</accession>
<proteinExistence type="inferred from homology"/>
<dbReference type="SUPFAM" id="SSF52743">
    <property type="entry name" value="Subtilisin-like"/>
    <property type="match status" value="1"/>
</dbReference>
<comment type="caution">
    <text evidence="9">The sequence shown here is derived from an EMBL/GenBank/DDBJ whole genome shotgun (WGS) entry which is preliminary data.</text>
</comment>
<organism evidence="9 10">
    <name type="scientific">Allokutzneria multivorans</name>
    <dbReference type="NCBI Taxonomy" id="1142134"/>
    <lineage>
        <taxon>Bacteria</taxon>
        <taxon>Bacillati</taxon>
        <taxon>Actinomycetota</taxon>
        <taxon>Actinomycetes</taxon>
        <taxon>Pseudonocardiales</taxon>
        <taxon>Pseudonocardiaceae</taxon>
        <taxon>Allokutzneria</taxon>
    </lineage>
</organism>
<feature type="active site" description="Charge relay system" evidence="5">
    <location>
        <position position="248"/>
    </location>
</feature>
<dbReference type="InterPro" id="IPR050131">
    <property type="entry name" value="Peptidase_S8_subtilisin-like"/>
</dbReference>